<gene>
    <name evidence="1" type="ORF">SAMN05421578_12921</name>
</gene>
<organism evidence="1 2">
    <name type="scientific">Paenibacillus macquariensis</name>
    <dbReference type="NCBI Taxonomy" id="948756"/>
    <lineage>
        <taxon>Bacteria</taxon>
        <taxon>Bacillati</taxon>
        <taxon>Bacillota</taxon>
        <taxon>Bacilli</taxon>
        <taxon>Bacillales</taxon>
        <taxon>Paenibacillaceae</taxon>
        <taxon>Paenibacillus</taxon>
    </lineage>
</organism>
<keyword evidence="2" id="KW-1185">Reference proteome</keyword>
<evidence type="ECO:0008006" key="3">
    <source>
        <dbReference type="Google" id="ProtNLM"/>
    </source>
</evidence>
<dbReference type="Proteomes" id="UP000186666">
    <property type="component" value="Unassembled WGS sequence"/>
</dbReference>
<evidence type="ECO:0000313" key="2">
    <source>
        <dbReference type="Proteomes" id="UP000186666"/>
    </source>
</evidence>
<sequence>MLSGRTNFYRLLCTGRLSWGVFKKTTKEKSVISVKNLTIFDHYSERENNATKALIDLLRHSETRLTKLFISSLLKISELNPNMDDRQYDLQIGQRLIKPRGHGYVVSIRDARQESVETRVYTDLGKDDSIPDALIQFNNVSLLIESKLDGGKVDLRQIKNHEARFAEGEIIHAPKFFIWQEVHSFLKEIQDSSIYNWNDVTAFLLGQYLSYCEHMGFTYQKEESYILAYFINRPNVQRVIEEVDNYLKSLPEVYFEEHIRDCFGYKLRLTSEKKTPKFFSSSKYKKGTYIAHLLDSQSTLEWQGLVDSRFTGNQKYNRTALKEVHINMDLVENMSEIKDLIDFAYHERRKKLALK</sequence>
<evidence type="ECO:0000313" key="1">
    <source>
        <dbReference type="EMBL" id="SIR66305.1"/>
    </source>
</evidence>
<protein>
    <recommendedName>
        <fullName evidence="3">PD-(D/E)XK nuclease superfamily protein</fullName>
    </recommendedName>
</protein>
<comment type="caution">
    <text evidence="1">The sequence shown here is derived from an EMBL/GenBank/DDBJ whole genome shotgun (WGS) entry which is preliminary data.</text>
</comment>
<accession>A0ABY1KDK3</accession>
<dbReference type="EMBL" id="FTNK01000029">
    <property type="protein sequence ID" value="SIR66305.1"/>
    <property type="molecule type" value="Genomic_DNA"/>
</dbReference>
<name>A0ABY1KDK3_9BACL</name>
<reference evidence="1 2" key="1">
    <citation type="submission" date="2017-01" db="EMBL/GenBank/DDBJ databases">
        <authorList>
            <person name="Varghese N."/>
            <person name="Submissions S."/>
        </authorList>
    </citation>
    <scope>NUCLEOTIDE SEQUENCE [LARGE SCALE GENOMIC DNA]</scope>
    <source>
        <strain evidence="1 2">ATCC 23464</strain>
    </source>
</reference>
<proteinExistence type="predicted"/>